<keyword evidence="2" id="KW-1185">Reference proteome</keyword>
<protein>
    <submittedName>
        <fullName evidence="1">Uncharacterized protein</fullName>
    </submittedName>
</protein>
<proteinExistence type="predicted"/>
<sequence length="878" mass="98634">MEEEGMRVAVVGAGVSGLAAAHELVCRAGGGGRARVTVYEAEETLGGHARTADVDGVHLDLGFMVFNRVTYPNMLEWFEELGVEMETSDMSLSVSTQLSGGGRCEWGSRNGLSGLLAQKSNALRPGFWRMIREILKFKEDALRYLEDHESNPDLDRDETLGHFIQTHGYSQLFQEAYLIPICACIWSCPSQGVLGFSAFFVLSFCRNHHLLQIFGRPQWLTVKGRSHTYVNKVREELESIGCQIKTSCQVKSVSSSEGGYRVVELNGSEETYDKIIFGAHAPDALRMLGDEATHEELRILGAFQYVYSDIYLHCDKTLMPQNPSAWSAWNFLGTTSSGVSVTYWLNLLQNIESTGRPFLVTLNPPHVPDHILLKWNTSHPVPSVAAAKASLELQQIQGNRGIWFCGAYQGYGFHEDGLKAGKSAAQGLLGQKSSLLLNPKQMVPSWTEAGARLMVTRFLNQYVTIGNMIILEEGGTMFSFGEVDKKCLVKSVLRVHDPLFYWKVATEADLGLADAYINGYFSFVDKREGLLNLFLILIANRDAQKSSNSAASNRGWWTPMLLTAGIASAKYFLRHISRKNTVTQTRRNISQHYDLSNDFFSLFLDPSMTYSCAVFKVEDESLEVASLRKVNLLIKKAKVERNHHILEIGSGWGSLAMQVVKQTGCKYTGITLSEEQLKYAQVKVKEAGLEDRITFLLCDYRQIPTRCKYDRIISCEMIEGVGHEFMDDFFGCCESLLAKDGLFVLQFISIPEERYEEYRRSSDFIKEYIFPGGCLPSLARITSAMSSASRLCIEQVENIGYHYYPTLIRWRDNFMANKDAILALGFDDKFIRVWEYYFIYCAAGFKSRTLGTYQIVFSRPGNDKLANADNPYASFPAA</sequence>
<reference evidence="1" key="1">
    <citation type="submission" date="2021-05" db="EMBL/GenBank/DDBJ databases">
        <authorList>
            <person name="Scholz U."/>
            <person name="Mascher M."/>
            <person name="Fiebig A."/>
        </authorList>
    </citation>
    <scope>NUCLEOTIDE SEQUENCE [LARGE SCALE GENOMIC DNA]</scope>
</reference>
<accession>A0ACD5WML3</accession>
<evidence type="ECO:0000313" key="2">
    <source>
        <dbReference type="Proteomes" id="UP001732700"/>
    </source>
</evidence>
<dbReference type="Proteomes" id="UP001732700">
    <property type="component" value="Chromosome 4C"/>
</dbReference>
<name>A0ACD5WML3_AVESA</name>
<reference evidence="1" key="2">
    <citation type="submission" date="2025-09" db="UniProtKB">
        <authorList>
            <consortium name="EnsemblPlants"/>
        </authorList>
    </citation>
    <scope>IDENTIFICATION</scope>
</reference>
<dbReference type="EnsemblPlants" id="AVESA.00010b.r2.4CG1255120.1">
    <property type="protein sequence ID" value="AVESA.00010b.r2.4CG1255120.1.CDS"/>
    <property type="gene ID" value="AVESA.00010b.r2.4CG1255120"/>
</dbReference>
<evidence type="ECO:0000313" key="1">
    <source>
        <dbReference type="EnsemblPlants" id="AVESA.00010b.r2.4CG1255120.1.CDS"/>
    </source>
</evidence>
<organism evidence="1 2">
    <name type="scientific">Avena sativa</name>
    <name type="common">Oat</name>
    <dbReference type="NCBI Taxonomy" id="4498"/>
    <lineage>
        <taxon>Eukaryota</taxon>
        <taxon>Viridiplantae</taxon>
        <taxon>Streptophyta</taxon>
        <taxon>Embryophyta</taxon>
        <taxon>Tracheophyta</taxon>
        <taxon>Spermatophyta</taxon>
        <taxon>Magnoliopsida</taxon>
        <taxon>Liliopsida</taxon>
        <taxon>Poales</taxon>
        <taxon>Poaceae</taxon>
        <taxon>BOP clade</taxon>
        <taxon>Pooideae</taxon>
        <taxon>Poodae</taxon>
        <taxon>Poeae</taxon>
        <taxon>Poeae Chloroplast Group 1 (Aveneae type)</taxon>
        <taxon>Aveninae</taxon>
        <taxon>Avena</taxon>
    </lineage>
</organism>